<dbReference type="InterPro" id="IPR050546">
    <property type="entry name" value="Glycosyl_Hydrlase_16"/>
</dbReference>
<sequence>MPKWNQYSTWPVSGEIDIMESRGNRHLVNTSTGVNIGVQQVGSSLHWGPHPFYNRYPYAHYEKESLKGYNVEFHNYQLEWTSNYIKFSIDDVMTGIAVPPEGGFWELGELNKTGLDNPYKRASKMAPFDQEFYIIFNTAVGGQNGYFPDKKEATNSPRDKPWSNNAGDATTAFWKGREQWLPTWNIGTDDSHLQIDYVKVWAI</sequence>
<dbReference type="EMBL" id="OV651831">
    <property type="protein sequence ID" value="CAH1105310.1"/>
    <property type="molecule type" value="Genomic_DNA"/>
</dbReference>
<dbReference type="Pfam" id="PF00722">
    <property type="entry name" value="Glyco_hydro_16"/>
    <property type="match status" value="1"/>
</dbReference>
<name>A0A9P0CSZ7_9CUCU</name>
<dbReference type="InterPro" id="IPR013320">
    <property type="entry name" value="ConA-like_dom_sf"/>
</dbReference>
<dbReference type="OrthoDB" id="4781at2759"/>
<dbReference type="SUPFAM" id="SSF49899">
    <property type="entry name" value="Concanavalin A-like lectins/glucanases"/>
    <property type="match status" value="1"/>
</dbReference>
<organism evidence="3 4">
    <name type="scientific">Psylliodes chrysocephalus</name>
    <dbReference type="NCBI Taxonomy" id="3402493"/>
    <lineage>
        <taxon>Eukaryota</taxon>
        <taxon>Metazoa</taxon>
        <taxon>Ecdysozoa</taxon>
        <taxon>Arthropoda</taxon>
        <taxon>Hexapoda</taxon>
        <taxon>Insecta</taxon>
        <taxon>Pterygota</taxon>
        <taxon>Neoptera</taxon>
        <taxon>Endopterygota</taxon>
        <taxon>Coleoptera</taxon>
        <taxon>Polyphaga</taxon>
        <taxon>Cucujiformia</taxon>
        <taxon>Chrysomeloidea</taxon>
        <taxon>Chrysomelidae</taxon>
        <taxon>Galerucinae</taxon>
        <taxon>Alticini</taxon>
        <taxon>Psylliodes</taxon>
    </lineage>
</organism>
<reference evidence="3" key="1">
    <citation type="submission" date="2022-01" db="EMBL/GenBank/DDBJ databases">
        <authorList>
            <person name="King R."/>
        </authorList>
    </citation>
    <scope>NUCLEOTIDE SEQUENCE</scope>
</reference>
<evidence type="ECO:0000259" key="2">
    <source>
        <dbReference type="PROSITE" id="PS51762"/>
    </source>
</evidence>
<accession>A0A9P0CSZ7</accession>
<dbReference type="GO" id="GO:0005975">
    <property type="term" value="P:carbohydrate metabolic process"/>
    <property type="evidence" value="ECO:0007669"/>
    <property type="project" value="InterPro"/>
</dbReference>
<evidence type="ECO:0000313" key="3">
    <source>
        <dbReference type="EMBL" id="CAH1105310.1"/>
    </source>
</evidence>
<dbReference type="InterPro" id="IPR000757">
    <property type="entry name" value="Beta-glucanase-like"/>
</dbReference>
<dbReference type="PANTHER" id="PTHR10963:SF55">
    <property type="entry name" value="GLYCOSIDE HYDROLASE FAMILY 16 PROTEIN"/>
    <property type="match status" value="1"/>
</dbReference>
<dbReference type="AlphaFoldDB" id="A0A9P0CSZ7"/>
<protein>
    <recommendedName>
        <fullName evidence="2">GH16 domain-containing protein</fullName>
    </recommendedName>
</protein>
<dbReference type="PANTHER" id="PTHR10963">
    <property type="entry name" value="GLYCOSYL HYDROLASE-RELATED"/>
    <property type="match status" value="1"/>
</dbReference>
<dbReference type="PROSITE" id="PS51762">
    <property type="entry name" value="GH16_2"/>
    <property type="match status" value="1"/>
</dbReference>
<feature type="domain" description="GH16" evidence="2">
    <location>
        <begin position="1"/>
        <end position="203"/>
    </location>
</feature>
<comment type="similarity">
    <text evidence="1">Belongs to the glycosyl hydrolase 16 family.</text>
</comment>
<dbReference type="Gene3D" id="2.60.120.200">
    <property type="match status" value="1"/>
</dbReference>
<keyword evidence="4" id="KW-1185">Reference proteome</keyword>
<evidence type="ECO:0000313" key="4">
    <source>
        <dbReference type="Proteomes" id="UP001153636"/>
    </source>
</evidence>
<dbReference type="Proteomes" id="UP001153636">
    <property type="component" value="Chromosome 19"/>
</dbReference>
<dbReference type="GO" id="GO:0004553">
    <property type="term" value="F:hydrolase activity, hydrolyzing O-glycosyl compounds"/>
    <property type="evidence" value="ECO:0007669"/>
    <property type="project" value="InterPro"/>
</dbReference>
<proteinExistence type="inferred from homology"/>
<evidence type="ECO:0000256" key="1">
    <source>
        <dbReference type="ARBA" id="ARBA00006865"/>
    </source>
</evidence>
<gene>
    <name evidence="3" type="ORF">PSYICH_LOCUS6180</name>
</gene>